<dbReference type="OrthoDB" id="2999773at2759"/>
<name>A0A229WV67_9EURO</name>
<organism evidence="1 2">
    <name type="scientific">Aspergillus turcosus</name>
    <dbReference type="NCBI Taxonomy" id="1245748"/>
    <lineage>
        <taxon>Eukaryota</taxon>
        <taxon>Fungi</taxon>
        <taxon>Dikarya</taxon>
        <taxon>Ascomycota</taxon>
        <taxon>Pezizomycotina</taxon>
        <taxon>Eurotiomycetes</taxon>
        <taxon>Eurotiomycetidae</taxon>
        <taxon>Eurotiales</taxon>
        <taxon>Aspergillaceae</taxon>
        <taxon>Aspergillus</taxon>
        <taxon>Aspergillus subgen. Fumigati</taxon>
    </lineage>
</organism>
<dbReference type="STRING" id="1245748.A0A229WV67"/>
<comment type="caution">
    <text evidence="1">The sequence shown here is derived from an EMBL/GenBank/DDBJ whole genome shotgun (WGS) entry which is preliminary data.</text>
</comment>
<dbReference type="Pfam" id="PF20174">
    <property type="entry name" value="DUF6540"/>
    <property type="match status" value="1"/>
</dbReference>
<dbReference type="AlphaFoldDB" id="A0A229WV67"/>
<keyword evidence="2" id="KW-1185">Reference proteome</keyword>
<reference evidence="1 2" key="1">
    <citation type="submission" date="2018-08" db="EMBL/GenBank/DDBJ databases">
        <title>Draft genome sequences of two Aspergillus turcosus clinical strains isolated from bronchoalveolar lavage fluid: one azole-susceptible and the other azole-resistant.</title>
        <authorList>
            <person name="Parent-Michaud M."/>
            <person name="Dufresne P.J."/>
            <person name="Fournier E."/>
            <person name="Martineau C."/>
            <person name="Moreira S."/>
            <person name="Perkins V."/>
            <person name="De Repentigny L."/>
            <person name="Dufresne S.F."/>
        </authorList>
    </citation>
    <scope>NUCLEOTIDE SEQUENCE [LARGE SCALE GENOMIC DNA]</scope>
    <source>
        <strain evidence="1">HMR AF 1038</strain>
    </source>
</reference>
<sequence length="150" mass="16272">MSRTIHLAIFSNGTRPAHYAVFIPTGDAGKVGKLIHVTGTTATGFFLEFKRNYDFNLTQRKHQLIPLAQVNAQYITDTVGTGQQSADTIARDRLESVATTVPPPGRSANPFDPSAPNCQDWMRDYTQRLIADGLVASSAGSVVQSAPRLL</sequence>
<evidence type="ECO:0000313" key="1">
    <source>
        <dbReference type="EMBL" id="RLL93282.1"/>
    </source>
</evidence>
<protein>
    <submittedName>
        <fullName evidence="1">Uncharacterized protein</fullName>
    </submittedName>
</protein>
<gene>
    <name evidence="1" type="ORF">CFD26_101244</name>
</gene>
<dbReference type="Proteomes" id="UP000215289">
    <property type="component" value="Unassembled WGS sequence"/>
</dbReference>
<proteinExistence type="predicted"/>
<dbReference type="EMBL" id="NIDN02000345">
    <property type="protein sequence ID" value="RLL93282.1"/>
    <property type="molecule type" value="Genomic_DNA"/>
</dbReference>
<accession>A0A229WV67</accession>
<dbReference type="InterPro" id="IPR046670">
    <property type="entry name" value="DUF6540"/>
</dbReference>
<evidence type="ECO:0000313" key="2">
    <source>
        <dbReference type="Proteomes" id="UP000215289"/>
    </source>
</evidence>